<dbReference type="InterPro" id="IPR009060">
    <property type="entry name" value="UBA-like_sf"/>
</dbReference>
<dbReference type="PROSITE" id="PS50030">
    <property type="entry name" value="UBA"/>
    <property type="match status" value="1"/>
</dbReference>
<dbReference type="FunFam" id="1.10.287.110:FF:000002">
    <property type="entry name" value="putative tyrosine-protein phosphatase auxilin isoform X2"/>
    <property type="match status" value="1"/>
</dbReference>
<evidence type="ECO:0000256" key="1">
    <source>
        <dbReference type="SAM" id="MobiDB-lite"/>
    </source>
</evidence>
<feature type="compositionally biased region" description="Polar residues" evidence="1">
    <location>
        <begin position="429"/>
        <end position="441"/>
    </location>
</feature>
<dbReference type="Gene3D" id="1.25.40.10">
    <property type="entry name" value="Tetratricopeptide repeat domain"/>
    <property type="match status" value="1"/>
</dbReference>
<feature type="region of interest" description="Disordered" evidence="1">
    <location>
        <begin position="610"/>
        <end position="636"/>
    </location>
</feature>
<dbReference type="InterPro" id="IPR011990">
    <property type="entry name" value="TPR-like_helical_dom_sf"/>
</dbReference>
<dbReference type="Gene3D" id="1.10.287.110">
    <property type="entry name" value="DnaJ domain"/>
    <property type="match status" value="1"/>
</dbReference>
<feature type="compositionally biased region" description="Low complexity" evidence="1">
    <location>
        <begin position="111"/>
        <end position="122"/>
    </location>
</feature>
<evidence type="ECO:0000259" key="2">
    <source>
        <dbReference type="PROSITE" id="PS50030"/>
    </source>
</evidence>
<feature type="compositionally biased region" description="Low complexity" evidence="1">
    <location>
        <begin position="147"/>
        <end position="159"/>
    </location>
</feature>
<name>A0A061AXP7_CYBFA</name>
<evidence type="ECO:0000313" key="4">
    <source>
        <dbReference type="EMBL" id="ONH65672.1"/>
    </source>
</evidence>
<feature type="compositionally biased region" description="Polar residues" evidence="1">
    <location>
        <begin position="54"/>
        <end position="63"/>
    </location>
</feature>
<keyword evidence="5" id="KW-1185">Reference proteome</keyword>
<feature type="region of interest" description="Disordered" evidence="1">
    <location>
        <begin position="267"/>
        <end position="294"/>
    </location>
</feature>
<feature type="compositionally biased region" description="Polar residues" evidence="1">
    <location>
        <begin position="278"/>
        <end position="290"/>
    </location>
</feature>
<reference evidence="5" key="2">
    <citation type="journal article" date="2017" name="Genome Announc.">
        <title>Genome sequences of Cyberlindnera fabianii 65, Pichia kudriavzevii 129, and Saccharomyces cerevisiae 131 isolated from fermented masau fruits in Zimbabwe.</title>
        <authorList>
            <person name="van Rijswijck I.M.H."/>
            <person name="Derks M.F.L."/>
            <person name="Abee T."/>
            <person name="de Ridder D."/>
            <person name="Smid E.J."/>
        </authorList>
    </citation>
    <scope>NUCLEOTIDE SEQUENCE [LARGE SCALE GENOMIC DNA]</scope>
    <source>
        <strain evidence="5">65</strain>
    </source>
</reference>
<dbReference type="GO" id="GO:0030276">
    <property type="term" value="F:clathrin binding"/>
    <property type="evidence" value="ECO:0007669"/>
    <property type="project" value="TreeGrafter"/>
</dbReference>
<feature type="compositionally biased region" description="Polar residues" evidence="1">
    <location>
        <begin position="452"/>
        <end position="468"/>
    </location>
</feature>
<feature type="domain" description="UBA" evidence="2">
    <location>
        <begin position="221"/>
        <end position="262"/>
    </location>
</feature>
<dbReference type="SUPFAM" id="SSF48452">
    <property type="entry name" value="TPR-like"/>
    <property type="match status" value="1"/>
</dbReference>
<organism evidence="3">
    <name type="scientific">Cyberlindnera fabianii</name>
    <name type="common">Yeast</name>
    <name type="synonym">Hansenula fabianii</name>
    <dbReference type="NCBI Taxonomy" id="36022"/>
    <lineage>
        <taxon>Eukaryota</taxon>
        <taxon>Fungi</taxon>
        <taxon>Dikarya</taxon>
        <taxon>Ascomycota</taxon>
        <taxon>Saccharomycotina</taxon>
        <taxon>Saccharomycetes</taxon>
        <taxon>Phaffomycetales</taxon>
        <taxon>Phaffomycetaceae</taxon>
        <taxon>Cyberlindnera</taxon>
    </lineage>
</organism>
<evidence type="ECO:0000313" key="5">
    <source>
        <dbReference type="Proteomes" id="UP000189513"/>
    </source>
</evidence>
<dbReference type="PANTHER" id="PTHR23172">
    <property type="entry name" value="AUXILIN/CYCLIN G-ASSOCIATED KINASE-RELATED"/>
    <property type="match status" value="1"/>
</dbReference>
<dbReference type="SUPFAM" id="SSF46565">
    <property type="entry name" value="Chaperone J-domain"/>
    <property type="match status" value="1"/>
</dbReference>
<dbReference type="OrthoDB" id="1717591at2759"/>
<dbReference type="EMBL" id="MPUK01000010">
    <property type="protein sequence ID" value="ONH65672.1"/>
    <property type="molecule type" value="Genomic_DNA"/>
</dbReference>
<dbReference type="SUPFAM" id="SSF46934">
    <property type="entry name" value="UBA-like"/>
    <property type="match status" value="1"/>
</dbReference>
<dbReference type="GO" id="GO:0005737">
    <property type="term" value="C:cytoplasm"/>
    <property type="evidence" value="ECO:0007669"/>
    <property type="project" value="TreeGrafter"/>
</dbReference>
<feature type="compositionally biased region" description="Basic and acidic residues" evidence="1">
    <location>
        <begin position="15"/>
        <end position="29"/>
    </location>
</feature>
<dbReference type="STRING" id="36022.A0A061AXP7"/>
<dbReference type="GO" id="GO:0072583">
    <property type="term" value="P:clathrin-dependent endocytosis"/>
    <property type="evidence" value="ECO:0007669"/>
    <property type="project" value="TreeGrafter"/>
</dbReference>
<feature type="compositionally biased region" description="Low complexity" evidence="1">
    <location>
        <begin position="30"/>
        <end position="44"/>
    </location>
</feature>
<dbReference type="GO" id="GO:0072318">
    <property type="term" value="P:clathrin coat disassembly"/>
    <property type="evidence" value="ECO:0007669"/>
    <property type="project" value="TreeGrafter"/>
</dbReference>
<dbReference type="GO" id="GO:0031982">
    <property type="term" value="C:vesicle"/>
    <property type="evidence" value="ECO:0007669"/>
    <property type="project" value="TreeGrafter"/>
</dbReference>
<dbReference type="InterPro" id="IPR015940">
    <property type="entry name" value="UBA"/>
</dbReference>
<dbReference type="Gene3D" id="1.10.8.10">
    <property type="entry name" value="DNA helicase RuvA subunit, C-terminal domain"/>
    <property type="match status" value="1"/>
</dbReference>
<dbReference type="AlphaFoldDB" id="A0A061AXP7"/>
<protein>
    <submittedName>
        <fullName evidence="3">CYFA0S03e03576g1_1</fullName>
    </submittedName>
    <submittedName>
        <fullName evidence="4">UBA domain-containing protein 7</fullName>
    </submittedName>
</protein>
<feature type="region of interest" description="Disordered" evidence="1">
    <location>
        <begin position="1"/>
        <end position="159"/>
    </location>
</feature>
<feature type="compositionally biased region" description="Polar residues" evidence="1">
    <location>
        <begin position="134"/>
        <end position="146"/>
    </location>
</feature>
<gene>
    <name evidence="4" type="ORF">BON22_4455</name>
    <name evidence="3" type="ORF">CYFA0S_03e03576g</name>
</gene>
<reference evidence="4" key="3">
    <citation type="submission" date="2017-01" db="EMBL/GenBank/DDBJ databases">
        <authorList>
            <person name="Mah S.A."/>
            <person name="Swanson W.J."/>
            <person name="Moy G.W."/>
            <person name="Vacquier V.D."/>
        </authorList>
    </citation>
    <scope>NUCLEOTIDE SEQUENCE [LARGE SCALE GENOMIC DNA]</scope>
    <source>
        <strain evidence="4">65</strain>
    </source>
</reference>
<reference evidence="3" key="1">
    <citation type="journal article" date="2014" name="Genome Announc.">
        <title>Genome sequence of the yeast Cyberlindnera fabianii (Hansenula fabianii).</title>
        <authorList>
            <person name="Freel K.C."/>
            <person name="Sarilar V."/>
            <person name="Neuveglise C."/>
            <person name="Devillers H."/>
            <person name="Friedrich A."/>
            <person name="Schacherer J."/>
        </authorList>
    </citation>
    <scope>NUCLEOTIDE SEQUENCE</scope>
    <source>
        <strain evidence="3">YJS4271</strain>
    </source>
</reference>
<feature type="region of interest" description="Disordered" evidence="1">
    <location>
        <begin position="341"/>
        <end position="468"/>
    </location>
</feature>
<dbReference type="EMBL" id="LK052888">
    <property type="protein sequence ID" value="CDR39457.1"/>
    <property type="molecule type" value="Genomic_DNA"/>
</dbReference>
<dbReference type="Pfam" id="PF22562">
    <property type="entry name" value="UBA_7"/>
    <property type="match status" value="1"/>
</dbReference>
<dbReference type="Proteomes" id="UP000189513">
    <property type="component" value="Unassembled WGS sequence"/>
</dbReference>
<dbReference type="SMART" id="SM00165">
    <property type="entry name" value="UBA"/>
    <property type="match status" value="1"/>
</dbReference>
<feature type="compositionally biased region" description="Polar residues" evidence="1">
    <location>
        <begin position="70"/>
        <end position="80"/>
    </location>
</feature>
<dbReference type="VEuPathDB" id="FungiDB:BON22_4455"/>
<evidence type="ECO:0000313" key="3">
    <source>
        <dbReference type="EMBL" id="CDR39457.1"/>
    </source>
</evidence>
<dbReference type="OMA" id="GMHELVM"/>
<dbReference type="InterPro" id="IPR036869">
    <property type="entry name" value="J_dom_sf"/>
</dbReference>
<feature type="region of interest" description="Disordered" evidence="1">
    <location>
        <begin position="172"/>
        <end position="219"/>
    </location>
</feature>
<feature type="compositionally biased region" description="Basic and acidic residues" evidence="1">
    <location>
        <begin position="357"/>
        <end position="368"/>
    </location>
</feature>
<proteinExistence type="predicted"/>
<dbReference type="PANTHER" id="PTHR23172:SF19">
    <property type="entry name" value="J DOMAIN-CONTAINING PROTEIN"/>
    <property type="match status" value="1"/>
</dbReference>
<sequence>MSNDHFADLLAGVTKRKDDSKLSMAERQKSSTPSSLSRNGGSSSQWGDFDILAKSSSNSQSGSLFEGFDSLNSTTAPQRAQTTFHQPQPTPQEHLFEGFGNSATSTPPLKSPQQSQNSSTSNIDLLDDFDFGASSGQAANPLNSTLQPHPQRPQQSQQQSLDDLFAVFDAPVQQPATPNPTPVTAPRTSSSQSIPSRPARSDHSSSISSQHTIPKPVNNNAFDESVAAIVDMGFSAEQAVRALQHTRDGLNVQEAINFIMTEAHNKTRAKAGLPPQDMRSSPSTGTQRRGNGSDAYIQGFSKLMSGVTKKVMKEAQQFMAQPSTPSDGRPAWMRDAEKYKRRTPEYEEDPEPITTDELNKLHLDDRPQPPRPRKQSISKPMPLERPQHPVPAPPLSKQTPEPEVDLFSPMPSKATQAAPEPEVDLFSSPKPTSSSDQMMTSSKRRAARPTKPSHTTTPKVTRPTPSISSTQMEFFEDSREHGGITFKNGDFTTALTHYQTALSALPQGHVLQILAMSNVITCLLKVGENRKAIDMSTEALDLIGKDKGVGEEIEGKSMKDFWIKIMSKKAEALEHLEKHSDSLEAWKSVIDNGGASKQALDAKRRLMDVVNPTKKKSAPVKKATPPPSSSKPEPVKTYEAVDRVKREHQKQEAEEAEKFKLHDVVEDKLNAWKQGKEDNLRALISSLDTVLWDGANWKPVSMGELVVPKKVKLSYMKAVAKTHPDKVPVTATSEQKMIAQGVFVTLNTAWETFKSQNGLS</sequence>
<accession>A0A061AXP7</accession>